<keyword evidence="1" id="KW-0472">Membrane</keyword>
<sequence length="62" mass="6623">MAELKGQPESHGVFEWTRVGEGGIVMGNEAGLFALIGPGGVMGTLFISRSALQMDRVLRALY</sequence>
<keyword evidence="1" id="KW-0812">Transmembrane</keyword>
<proteinExistence type="predicted"/>
<evidence type="ECO:0000313" key="4">
    <source>
        <dbReference type="EMBL" id="VFK06157.1"/>
    </source>
</evidence>
<evidence type="ECO:0000256" key="1">
    <source>
        <dbReference type="SAM" id="Phobius"/>
    </source>
</evidence>
<dbReference type="EMBL" id="CAADEZ010000012">
    <property type="protein sequence ID" value="VFJ43916.1"/>
    <property type="molecule type" value="Genomic_DNA"/>
</dbReference>
<organism evidence="4">
    <name type="scientific">Candidatus Kentrum sp. FM</name>
    <dbReference type="NCBI Taxonomy" id="2126340"/>
    <lineage>
        <taxon>Bacteria</taxon>
        <taxon>Pseudomonadati</taxon>
        <taxon>Pseudomonadota</taxon>
        <taxon>Gammaproteobacteria</taxon>
        <taxon>Candidatus Kentrum</taxon>
    </lineage>
</organism>
<gene>
    <name evidence="2" type="ORF">BECKFM1743A_GA0114220_100125</name>
    <name evidence="4" type="ORF">BECKFM1743B_GA0114221_1001112</name>
    <name evidence="3" type="ORF">BECKFM1743C_GA0114222_100098</name>
</gene>
<evidence type="ECO:0000313" key="3">
    <source>
        <dbReference type="EMBL" id="VFJ44248.1"/>
    </source>
</evidence>
<keyword evidence="1" id="KW-1133">Transmembrane helix</keyword>
<protein>
    <submittedName>
        <fullName evidence="4">Uncharacterized protein</fullName>
    </submittedName>
</protein>
<reference evidence="4" key="1">
    <citation type="submission" date="2019-02" db="EMBL/GenBank/DDBJ databases">
        <authorList>
            <person name="Gruber-Vodicka R. H."/>
            <person name="Seah K. B. B."/>
        </authorList>
    </citation>
    <scope>NUCLEOTIDE SEQUENCE</scope>
    <source>
        <strain evidence="2">BECK_BZ163</strain>
        <strain evidence="4">BECK_BZ164</strain>
        <strain evidence="3">BECK_BZ165</strain>
    </source>
</reference>
<accession>A0A450VN80</accession>
<dbReference type="EMBL" id="CAADFL010000011">
    <property type="protein sequence ID" value="VFK06157.1"/>
    <property type="molecule type" value="Genomic_DNA"/>
</dbReference>
<evidence type="ECO:0000313" key="2">
    <source>
        <dbReference type="EMBL" id="VFJ43916.1"/>
    </source>
</evidence>
<dbReference type="AlphaFoldDB" id="A0A450VN80"/>
<feature type="transmembrane region" description="Helical" evidence="1">
    <location>
        <begin position="30"/>
        <end position="52"/>
    </location>
</feature>
<dbReference type="EMBL" id="CAADFA010000009">
    <property type="protein sequence ID" value="VFJ44248.1"/>
    <property type="molecule type" value="Genomic_DNA"/>
</dbReference>
<name>A0A450VN80_9GAMM</name>